<evidence type="ECO:0000313" key="8">
    <source>
        <dbReference type="EMBL" id="MFC4714103.1"/>
    </source>
</evidence>
<feature type="transmembrane region" description="Helical" evidence="6">
    <location>
        <begin position="85"/>
        <end position="103"/>
    </location>
</feature>
<sequence>MSWFIALSDFLLYVVLAFLAGDVVLRFIKTERKPLIQVPKKLLLIALALVPVLLAPPVIQLVLLLSDAYGLSQAAVDVVVQFRAGQSYVFGVLIALAWFIIVWRDGSAAMRAFWLVLSVVNVGYASHAASIVEWQGVIGHTLHFLALVLWAGVLIHIAWFMKNGDNWRAFLRWFTPFSIAMMVVLIGTGIWLMLFFVAPEDYASSWVLPYGQLLLLKHLSIVPLLLAALINGLLSKSDAPNHAWLKVESWLLVLVLLITAFMSKLAPPHNINETFRLEGVAPFSEWLIGPQYIPINAVWTPNIDGFLLMGIGLLCLGLQWLGYRKKLPEWLSFLFGVGFVAAMYIGLMFSFLF</sequence>
<feature type="transmembrane region" description="Helical" evidence="6">
    <location>
        <begin position="247"/>
        <end position="266"/>
    </location>
</feature>
<dbReference type="InterPro" id="IPR032694">
    <property type="entry name" value="CopC/D"/>
</dbReference>
<gene>
    <name evidence="8" type="ORF">ACFO5U_14740</name>
</gene>
<evidence type="ECO:0000313" key="9">
    <source>
        <dbReference type="Proteomes" id="UP001595932"/>
    </source>
</evidence>
<feature type="domain" description="Copper resistance protein D" evidence="7">
    <location>
        <begin position="169"/>
        <end position="261"/>
    </location>
</feature>
<organism evidence="8 9">
    <name type="scientific">Planococcus dechangensis</name>
    <dbReference type="NCBI Taxonomy" id="1176255"/>
    <lineage>
        <taxon>Bacteria</taxon>
        <taxon>Bacillati</taxon>
        <taxon>Bacillota</taxon>
        <taxon>Bacilli</taxon>
        <taxon>Bacillales</taxon>
        <taxon>Caryophanaceae</taxon>
        <taxon>Planococcus</taxon>
    </lineage>
</organism>
<protein>
    <submittedName>
        <fullName evidence="8">Copper resistance D family protein</fullName>
    </submittedName>
</protein>
<keyword evidence="4 6" id="KW-1133">Transmembrane helix</keyword>
<dbReference type="Proteomes" id="UP001595932">
    <property type="component" value="Unassembled WGS sequence"/>
</dbReference>
<evidence type="ECO:0000259" key="7">
    <source>
        <dbReference type="Pfam" id="PF05425"/>
    </source>
</evidence>
<keyword evidence="3 6" id="KW-0812">Transmembrane</keyword>
<evidence type="ECO:0000256" key="4">
    <source>
        <dbReference type="ARBA" id="ARBA00022989"/>
    </source>
</evidence>
<evidence type="ECO:0000256" key="6">
    <source>
        <dbReference type="SAM" id="Phobius"/>
    </source>
</evidence>
<dbReference type="Pfam" id="PF05425">
    <property type="entry name" value="CopD"/>
    <property type="match status" value="1"/>
</dbReference>
<feature type="transmembrane region" description="Helical" evidence="6">
    <location>
        <begin position="173"/>
        <end position="198"/>
    </location>
</feature>
<name>A0ABV9MHQ6_9BACL</name>
<feature type="transmembrane region" description="Helical" evidence="6">
    <location>
        <begin position="330"/>
        <end position="352"/>
    </location>
</feature>
<dbReference type="PANTHER" id="PTHR34820:SF4">
    <property type="entry name" value="INNER MEMBRANE PROTEIN YEBZ"/>
    <property type="match status" value="1"/>
</dbReference>
<evidence type="ECO:0000256" key="5">
    <source>
        <dbReference type="ARBA" id="ARBA00023136"/>
    </source>
</evidence>
<feature type="transmembrane region" description="Helical" evidence="6">
    <location>
        <begin position="218"/>
        <end position="235"/>
    </location>
</feature>
<keyword evidence="2" id="KW-1003">Cell membrane</keyword>
<evidence type="ECO:0000256" key="2">
    <source>
        <dbReference type="ARBA" id="ARBA00022475"/>
    </source>
</evidence>
<dbReference type="EMBL" id="JBHSGL010000015">
    <property type="protein sequence ID" value="MFC4714103.1"/>
    <property type="molecule type" value="Genomic_DNA"/>
</dbReference>
<proteinExistence type="predicted"/>
<keyword evidence="5 6" id="KW-0472">Membrane</keyword>
<dbReference type="RefSeq" id="WP_377279836.1">
    <property type="nucleotide sequence ID" value="NZ_JBHSGL010000015.1"/>
</dbReference>
<feature type="transmembrane region" description="Helical" evidence="6">
    <location>
        <begin position="12"/>
        <end position="30"/>
    </location>
</feature>
<dbReference type="PANTHER" id="PTHR34820">
    <property type="entry name" value="INNER MEMBRANE PROTEIN YEBZ"/>
    <property type="match status" value="1"/>
</dbReference>
<comment type="caution">
    <text evidence="8">The sequence shown here is derived from an EMBL/GenBank/DDBJ whole genome shotgun (WGS) entry which is preliminary data.</text>
</comment>
<keyword evidence="9" id="KW-1185">Reference proteome</keyword>
<feature type="transmembrane region" description="Helical" evidence="6">
    <location>
        <begin position="42"/>
        <end position="65"/>
    </location>
</feature>
<feature type="transmembrane region" description="Helical" evidence="6">
    <location>
        <begin position="138"/>
        <end position="161"/>
    </location>
</feature>
<evidence type="ECO:0000256" key="1">
    <source>
        <dbReference type="ARBA" id="ARBA00004651"/>
    </source>
</evidence>
<feature type="transmembrane region" description="Helical" evidence="6">
    <location>
        <begin position="306"/>
        <end position="323"/>
    </location>
</feature>
<evidence type="ECO:0000256" key="3">
    <source>
        <dbReference type="ARBA" id="ARBA00022692"/>
    </source>
</evidence>
<feature type="transmembrane region" description="Helical" evidence="6">
    <location>
        <begin position="112"/>
        <end position="132"/>
    </location>
</feature>
<dbReference type="InterPro" id="IPR008457">
    <property type="entry name" value="Cu-R_CopD_dom"/>
</dbReference>
<reference evidence="9" key="1">
    <citation type="journal article" date="2019" name="Int. J. Syst. Evol. Microbiol.">
        <title>The Global Catalogue of Microorganisms (GCM) 10K type strain sequencing project: providing services to taxonomists for standard genome sequencing and annotation.</title>
        <authorList>
            <consortium name="The Broad Institute Genomics Platform"/>
            <consortium name="The Broad Institute Genome Sequencing Center for Infectious Disease"/>
            <person name="Wu L."/>
            <person name="Ma J."/>
        </authorList>
    </citation>
    <scope>NUCLEOTIDE SEQUENCE [LARGE SCALE GENOMIC DNA]</scope>
    <source>
        <strain evidence="9">CGMCC 1.12151</strain>
    </source>
</reference>
<accession>A0ABV9MHQ6</accession>
<comment type="subcellular location">
    <subcellularLocation>
        <location evidence="1">Cell membrane</location>
        <topology evidence="1">Multi-pass membrane protein</topology>
    </subcellularLocation>
</comment>